<comment type="caution">
    <text evidence="9">The sequence shown here is derived from an EMBL/GenBank/DDBJ whole genome shotgun (WGS) entry which is preliminary data.</text>
</comment>
<evidence type="ECO:0000313" key="10">
    <source>
        <dbReference type="Proteomes" id="UP001323405"/>
    </source>
</evidence>
<dbReference type="PANTHER" id="PTHR33711:SF7">
    <property type="entry name" value="INTRADIOL RING-CLEAVAGE DIOXYGENASES DOMAIN-CONTAINING PROTEIN-RELATED"/>
    <property type="match status" value="1"/>
</dbReference>
<keyword evidence="3" id="KW-0479">Metal-binding</keyword>
<name>A0ABR0G4N4_9PEZI</name>
<organism evidence="9 10">
    <name type="scientific">Podospora pseudocomata</name>
    <dbReference type="NCBI Taxonomy" id="2093779"/>
    <lineage>
        <taxon>Eukaryota</taxon>
        <taxon>Fungi</taxon>
        <taxon>Dikarya</taxon>
        <taxon>Ascomycota</taxon>
        <taxon>Pezizomycotina</taxon>
        <taxon>Sordariomycetes</taxon>
        <taxon>Sordariomycetidae</taxon>
        <taxon>Sordariales</taxon>
        <taxon>Podosporaceae</taxon>
        <taxon>Podospora</taxon>
    </lineage>
</organism>
<dbReference type="PANTHER" id="PTHR33711">
    <property type="entry name" value="DIOXYGENASE, PUTATIVE (AFU_ORTHOLOGUE AFUA_2G02910)-RELATED"/>
    <property type="match status" value="1"/>
</dbReference>
<evidence type="ECO:0000259" key="8">
    <source>
        <dbReference type="PROSITE" id="PS00083"/>
    </source>
</evidence>
<dbReference type="SUPFAM" id="SSF49482">
    <property type="entry name" value="Aromatic compound dioxygenase"/>
    <property type="match status" value="1"/>
</dbReference>
<feature type="region of interest" description="Disordered" evidence="7">
    <location>
        <begin position="1"/>
        <end position="25"/>
    </location>
</feature>
<dbReference type="Proteomes" id="UP001323405">
    <property type="component" value="Unassembled WGS sequence"/>
</dbReference>
<dbReference type="InterPro" id="IPR007535">
    <property type="entry name" value="Catechol_dOase_N"/>
</dbReference>
<evidence type="ECO:0000256" key="4">
    <source>
        <dbReference type="ARBA" id="ARBA00022964"/>
    </source>
</evidence>
<dbReference type="Pfam" id="PF00775">
    <property type="entry name" value="Dioxygenase_C"/>
    <property type="match status" value="1"/>
</dbReference>
<dbReference type="PROSITE" id="PS00083">
    <property type="entry name" value="INTRADIOL_DIOXYGENAS"/>
    <property type="match status" value="1"/>
</dbReference>
<evidence type="ECO:0000256" key="2">
    <source>
        <dbReference type="ARBA" id="ARBA00007825"/>
    </source>
</evidence>
<dbReference type="EMBL" id="JAFFHA010000009">
    <property type="protein sequence ID" value="KAK4650662.1"/>
    <property type="molecule type" value="Genomic_DNA"/>
</dbReference>
<reference evidence="9 10" key="1">
    <citation type="journal article" date="2023" name="bioRxiv">
        <title>High-quality genome assemblies of four members of thePodospora anserinaspecies complex.</title>
        <authorList>
            <person name="Ament-Velasquez S.L."/>
            <person name="Vogan A.A."/>
            <person name="Wallerman O."/>
            <person name="Hartmann F."/>
            <person name="Gautier V."/>
            <person name="Silar P."/>
            <person name="Giraud T."/>
            <person name="Johannesson H."/>
        </authorList>
    </citation>
    <scope>NUCLEOTIDE SEQUENCE [LARGE SCALE GENOMIC DNA]</scope>
    <source>
        <strain evidence="9 10">CBS 415.72m</strain>
    </source>
</reference>
<accession>A0ABR0G4N4</accession>
<evidence type="ECO:0000256" key="5">
    <source>
        <dbReference type="ARBA" id="ARBA00023002"/>
    </source>
</evidence>
<comment type="similarity">
    <text evidence="2">Belongs to the intradiol ring-cleavage dioxygenase family.</text>
</comment>
<keyword evidence="6" id="KW-0408">Iron</keyword>
<sequence length="344" mass="38016">MGQMIPDLAATSRASTTKIKPNGIPNGINTAGKKCQHDPTFTQKVIAATGPNANPRLAQIFPSLVRHLHDFAREVNLTVGEWSTAVDFVWLPRLPNPTLSLTPPPPPPQLNDCGKMSSDRRNETQLLCDILGLESLVDEITSKQLATSTTQTPSAILGPFYRSDAPFLPNGTSIVQGLSPSVSWYEKALEDSAFLSGKVLSTDGKPIENAVVDVWHTAPNGLYEQQDSDQPEMNFRGRFRTDQQGRYALYALRPVPYPIPDDGPAGRLLGLLDRHPNRPGHIHFIVSAEGHRALTTQLYDSRDRWVDDDAVFAVKDELVVRFEPREGDPGARWELGYDFILGRC</sequence>
<keyword evidence="10" id="KW-1185">Reference proteome</keyword>
<dbReference type="InterPro" id="IPR039390">
    <property type="entry name" value="1_2-HQD/HQD"/>
</dbReference>
<keyword evidence="5" id="KW-0560">Oxidoreductase</keyword>
<comment type="cofactor">
    <cofactor evidence="1">
        <name>Fe(3+)</name>
        <dbReference type="ChEBI" id="CHEBI:29034"/>
    </cofactor>
</comment>
<evidence type="ECO:0000256" key="3">
    <source>
        <dbReference type="ARBA" id="ARBA00022723"/>
    </source>
</evidence>
<evidence type="ECO:0000313" key="9">
    <source>
        <dbReference type="EMBL" id="KAK4650662.1"/>
    </source>
</evidence>
<evidence type="ECO:0000256" key="6">
    <source>
        <dbReference type="ARBA" id="ARBA00023004"/>
    </source>
</evidence>
<gene>
    <name evidence="9" type="ORF">QC762_709460</name>
</gene>
<dbReference type="Pfam" id="PF04444">
    <property type="entry name" value="Dioxygenase_N"/>
    <property type="match status" value="2"/>
</dbReference>
<dbReference type="InterPro" id="IPR000627">
    <property type="entry name" value="Intradiol_dOase_C"/>
</dbReference>
<dbReference type="GeneID" id="87913701"/>
<dbReference type="Gene3D" id="2.60.130.10">
    <property type="entry name" value="Aromatic compound dioxygenase"/>
    <property type="match status" value="1"/>
</dbReference>
<keyword evidence="4" id="KW-0223">Dioxygenase</keyword>
<evidence type="ECO:0000256" key="7">
    <source>
        <dbReference type="SAM" id="MobiDB-lite"/>
    </source>
</evidence>
<feature type="domain" description="Intradiol ring-cleavage dioxygenases" evidence="8">
    <location>
        <begin position="195"/>
        <end position="223"/>
    </location>
</feature>
<dbReference type="CDD" id="cd03461">
    <property type="entry name" value="1_2-HQD"/>
    <property type="match status" value="1"/>
</dbReference>
<proteinExistence type="inferred from homology"/>
<dbReference type="InterPro" id="IPR015889">
    <property type="entry name" value="Intradiol_dOase_core"/>
</dbReference>
<protein>
    <recommendedName>
        <fullName evidence="8">Intradiol ring-cleavage dioxygenases domain-containing protein</fullName>
    </recommendedName>
</protein>
<dbReference type="InterPro" id="IPR050770">
    <property type="entry name" value="Intradiol_RC_Dioxygenase"/>
</dbReference>
<dbReference type="RefSeq" id="XP_062739637.1">
    <property type="nucleotide sequence ID" value="XM_062893794.1"/>
</dbReference>
<evidence type="ECO:0000256" key="1">
    <source>
        <dbReference type="ARBA" id="ARBA00001965"/>
    </source>
</evidence>